<dbReference type="OrthoDB" id="2987348at2"/>
<dbReference type="EMBL" id="BANT01000016">
    <property type="protein sequence ID" value="GAC57127.1"/>
    <property type="molecule type" value="Genomic_DNA"/>
</dbReference>
<accession>L7LAN8</accession>
<dbReference type="PANTHER" id="PTHR43329">
    <property type="entry name" value="EPOXIDE HYDROLASE"/>
    <property type="match status" value="1"/>
</dbReference>
<dbReference type="Pfam" id="PF00561">
    <property type="entry name" value="Abhydrolase_1"/>
    <property type="match status" value="1"/>
</dbReference>
<feature type="domain" description="AB hydrolase-1" evidence="2">
    <location>
        <begin position="23"/>
        <end position="259"/>
    </location>
</feature>
<keyword evidence="1 3" id="KW-0378">Hydrolase</keyword>
<dbReference type="InterPro" id="IPR000073">
    <property type="entry name" value="AB_hydrolase_1"/>
</dbReference>
<dbReference type="SUPFAM" id="SSF53474">
    <property type="entry name" value="alpha/beta-Hydrolases"/>
    <property type="match status" value="1"/>
</dbReference>
<proteinExistence type="predicted"/>
<protein>
    <submittedName>
        <fullName evidence="3">Putative epoxide hydrolase</fullName>
    </submittedName>
</protein>
<gene>
    <name evidence="3" type="ORF">GOHSU_16_00850</name>
</gene>
<dbReference type="Proteomes" id="UP000053405">
    <property type="component" value="Unassembled WGS sequence"/>
</dbReference>
<dbReference type="AlphaFoldDB" id="L7LAN8"/>
<dbReference type="InterPro" id="IPR000639">
    <property type="entry name" value="Epox_hydrolase-like"/>
</dbReference>
<name>L7LAN8_9ACTN</name>
<evidence type="ECO:0000313" key="3">
    <source>
        <dbReference type="EMBL" id="GAC57127.1"/>
    </source>
</evidence>
<dbReference type="PRINTS" id="PR00412">
    <property type="entry name" value="EPOXHYDRLASE"/>
</dbReference>
<comment type="caution">
    <text evidence="3">The sequence shown here is derived from an EMBL/GenBank/DDBJ whole genome shotgun (WGS) entry which is preliminary data.</text>
</comment>
<dbReference type="GO" id="GO:0016787">
    <property type="term" value="F:hydrolase activity"/>
    <property type="evidence" value="ECO:0007669"/>
    <property type="project" value="UniProtKB-KW"/>
</dbReference>
<dbReference type="eggNOG" id="COG2267">
    <property type="taxonomic scope" value="Bacteria"/>
</dbReference>
<dbReference type="STRING" id="1121927.GOHSU_16_00850"/>
<dbReference type="InterPro" id="IPR029058">
    <property type="entry name" value="AB_hydrolase_fold"/>
</dbReference>
<dbReference type="Gene3D" id="3.40.50.1820">
    <property type="entry name" value="alpha/beta hydrolase"/>
    <property type="match status" value="1"/>
</dbReference>
<evidence type="ECO:0000313" key="4">
    <source>
        <dbReference type="Proteomes" id="UP000053405"/>
    </source>
</evidence>
<reference evidence="3 4" key="1">
    <citation type="submission" date="2012-12" db="EMBL/GenBank/DDBJ databases">
        <title>Whole genome shotgun sequence of Gordonia hirsuta NBRC 16056.</title>
        <authorList>
            <person name="Isaki-Nakamura S."/>
            <person name="Hosoyama A."/>
            <person name="Tsuchikane K."/>
            <person name="Katsumata H."/>
            <person name="Baba S."/>
            <person name="Yamazaki S."/>
            <person name="Fujita N."/>
        </authorList>
    </citation>
    <scope>NUCLEOTIDE SEQUENCE [LARGE SCALE GENOMIC DNA]</scope>
    <source>
        <strain evidence="3 4">NBRC 16056</strain>
    </source>
</reference>
<organism evidence="3 4">
    <name type="scientific">Gordonia hirsuta DSM 44140 = NBRC 16056</name>
    <dbReference type="NCBI Taxonomy" id="1121927"/>
    <lineage>
        <taxon>Bacteria</taxon>
        <taxon>Bacillati</taxon>
        <taxon>Actinomycetota</taxon>
        <taxon>Actinomycetes</taxon>
        <taxon>Mycobacteriales</taxon>
        <taxon>Gordoniaceae</taxon>
        <taxon>Gordonia</taxon>
    </lineage>
</organism>
<sequence>MDQYSYMGFTFDVVDAGTAKNGTIILLHGFPQTSHCWRKVTPILNAAGYRTVAPDQRGYSPGARPLARTVYRSSELIDDVVGLISRLDAAPVHVVGHDWGAAVAWGLAASRPDLVRTLTSVSVPHPGAFIKSFFSSDQLLRSWYMAAFQPPLLPDLLMSKVPFVVDQVLRRTGMDDEQIADVHRLVIDTGALPGALNWYRAMGLSSPPSLARRVAVPTTHVWGAHDPALSRRGAELAADFAVADFQLEILEDAGHWIPEHNAEKLAEIILARVAHH</sequence>
<keyword evidence="4" id="KW-1185">Reference proteome</keyword>
<evidence type="ECO:0000256" key="1">
    <source>
        <dbReference type="ARBA" id="ARBA00022801"/>
    </source>
</evidence>
<evidence type="ECO:0000259" key="2">
    <source>
        <dbReference type="Pfam" id="PF00561"/>
    </source>
</evidence>